<dbReference type="Proteomes" id="UP000242497">
    <property type="component" value="Unassembled WGS sequence"/>
</dbReference>
<dbReference type="STRING" id="1123349.SAMN02744037_01400"/>
<evidence type="ECO:0000256" key="1">
    <source>
        <dbReference type="ARBA" id="ARBA00004651"/>
    </source>
</evidence>
<comment type="subcellular location">
    <subcellularLocation>
        <location evidence="1">Cell membrane</location>
        <topology evidence="1">Multi-pass membrane protein</topology>
    </subcellularLocation>
    <subcellularLocation>
        <location evidence="7">Membrane</location>
        <topology evidence="7">Multi-pass membrane protein</topology>
    </subcellularLocation>
</comment>
<keyword evidence="5" id="KW-0560">Oxidoreductase</keyword>
<dbReference type="OrthoDB" id="1745654at2"/>
<evidence type="ECO:0000259" key="9">
    <source>
        <dbReference type="Pfam" id="PF00361"/>
    </source>
</evidence>
<dbReference type="GO" id="GO:0005886">
    <property type="term" value="C:plasma membrane"/>
    <property type="evidence" value="ECO:0007669"/>
    <property type="project" value="UniProtKB-SubCell"/>
</dbReference>
<evidence type="ECO:0000256" key="4">
    <source>
        <dbReference type="ARBA" id="ARBA00022989"/>
    </source>
</evidence>
<feature type="transmembrane region" description="Helical" evidence="8">
    <location>
        <begin position="296"/>
        <end position="318"/>
    </location>
</feature>
<dbReference type="PANTHER" id="PTHR42682:SF4">
    <property type="entry name" value="NADH-UBIQUINONE_PLASTOQUINONE"/>
    <property type="match status" value="1"/>
</dbReference>
<reference evidence="11" key="1">
    <citation type="submission" date="2016-11" db="EMBL/GenBank/DDBJ databases">
        <authorList>
            <person name="Varghese N."/>
            <person name="Submissions S."/>
        </authorList>
    </citation>
    <scope>NUCLEOTIDE SEQUENCE [LARGE SCALE GENOMIC DNA]</scope>
    <source>
        <strain evidence="11">DSM 15518</strain>
    </source>
</reference>
<gene>
    <name evidence="10" type="ORF">SAMN02744037_01400</name>
</gene>
<feature type="transmembrane region" description="Helical" evidence="8">
    <location>
        <begin position="33"/>
        <end position="53"/>
    </location>
</feature>
<feature type="transmembrane region" description="Helical" evidence="8">
    <location>
        <begin position="330"/>
        <end position="354"/>
    </location>
</feature>
<feature type="domain" description="NADH:quinone oxidoreductase/Mrp antiporter transmembrane" evidence="9">
    <location>
        <begin position="126"/>
        <end position="409"/>
    </location>
</feature>
<keyword evidence="6 8" id="KW-0472">Membrane</keyword>
<evidence type="ECO:0000256" key="7">
    <source>
        <dbReference type="RuleBase" id="RU000320"/>
    </source>
</evidence>
<dbReference type="InterPro" id="IPR052175">
    <property type="entry name" value="ComplexI-like_HydComp"/>
</dbReference>
<organism evidence="10 11">
    <name type="scientific">Tepidibacter formicigenes DSM 15518</name>
    <dbReference type="NCBI Taxonomy" id="1123349"/>
    <lineage>
        <taxon>Bacteria</taxon>
        <taxon>Bacillati</taxon>
        <taxon>Bacillota</taxon>
        <taxon>Clostridia</taxon>
        <taxon>Peptostreptococcales</taxon>
        <taxon>Peptostreptococcaceae</taxon>
        <taxon>Tepidibacter</taxon>
    </lineage>
</organism>
<feature type="transmembrane region" description="Helical" evidence="8">
    <location>
        <begin position="109"/>
        <end position="126"/>
    </location>
</feature>
<feature type="transmembrane region" description="Helical" evidence="8">
    <location>
        <begin position="6"/>
        <end position="24"/>
    </location>
</feature>
<feature type="transmembrane region" description="Helical" evidence="8">
    <location>
        <begin position="460"/>
        <end position="483"/>
    </location>
</feature>
<evidence type="ECO:0000256" key="8">
    <source>
        <dbReference type="SAM" id="Phobius"/>
    </source>
</evidence>
<keyword evidence="10" id="KW-0456">Lyase</keyword>
<feature type="transmembrane region" description="Helical" evidence="8">
    <location>
        <begin position="161"/>
        <end position="184"/>
    </location>
</feature>
<evidence type="ECO:0000256" key="3">
    <source>
        <dbReference type="ARBA" id="ARBA00022692"/>
    </source>
</evidence>
<proteinExistence type="predicted"/>
<feature type="transmembrane region" description="Helical" evidence="8">
    <location>
        <begin position="624"/>
        <end position="644"/>
    </location>
</feature>
<evidence type="ECO:0000313" key="11">
    <source>
        <dbReference type="Proteomes" id="UP000242497"/>
    </source>
</evidence>
<feature type="transmembrane region" description="Helical" evidence="8">
    <location>
        <begin position="204"/>
        <end position="227"/>
    </location>
</feature>
<feature type="transmembrane region" description="Helical" evidence="8">
    <location>
        <begin position="503"/>
        <end position="526"/>
    </location>
</feature>
<feature type="transmembrane region" description="Helical" evidence="8">
    <location>
        <begin position="267"/>
        <end position="289"/>
    </location>
</feature>
<dbReference type="AlphaFoldDB" id="A0A1M6NX87"/>
<dbReference type="PRINTS" id="PR01434">
    <property type="entry name" value="NADHDHGNASE5"/>
</dbReference>
<feature type="transmembrane region" description="Helical" evidence="8">
    <location>
        <begin position="239"/>
        <end position="261"/>
    </location>
</feature>
<accession>A0A1M6NX87</accession>
<keyword evidence="3 7" id="KW-0812">Transmembrane</keyword>
<name>A0A1M6NX87_9FIRM</name>
<keyword evidence="4 8" id="KW-1133">Transmembrane helix</keyword>
<evidence type="ECO:0000256" key="5">
    <source>
        <dbReference type="ARBA" id="ARBA00023002"/>
    </source>
</evidence>
<evidence type="ECO:0000256" key="6">
    <source>
        <dbReference type="ARBA" id="ARBA00023136"/>
    </source>
</evidence>
<dbReference type="GO" id="GO:0016829">
    <property type="term" value="F:lyase activity"/>
    <property type="evidence" value="ECO:0007669"/>
    <property type="project" value="UniProtKB-KW"/>
</dbReference>
<feature type="transmembrane region" description="Helical" evidence="8">
    <location>
        <begin position="76"/>
        <end position="97"/>
    </location>
</feature>
<dbReference type="RefSeq" id="WP_072888529.1">
    <property type="nucleotide sequence ID" value="NZ_FRAE01000026.1"/>
</dbReference>
<dbReference type="Pfam" id="PF00361">
    <property type="entry name" value="Proton_antipo_M"/>
    <property type="match status" value="1"/>
</dbReference>
<sequence>MNNIYLLTILILPVLGSLMGYIIGRKNENLRNIFIDIITGIEFLLVIIIYPLVSKHPIEVFIPDIMGTGLYLKLDILRYILVFITAFIWFLTTIYSTQYLIKYKKRNRYYAFFMLTLSSTIGIFISENILNLFTFFEIMAFTSYVLVIHDEDEYSHDAGKIYLEMSIASGLITLMGILLLYDYTSTLNIGEMSLRMNNIGNVKYAIGFSLMIGFAVKASMFPLHVWLPKVYPAAPTPATAVLSGILAKSGVYGIMIVSVFIMNNDTLFSIILLIFSFLSMFIGGFLAMFQRNIKRILAYSSMSQIGYMLMGIALIGFLKEHSEIAIYGSIYHIVNHALFKVLLFMGAGIIYMILDELSINKIQGFGKYKNILKIAFLIGIFGVIGMPGFNGFISKTLLHHALSEVHHKYHTIWLSIAEIIFTICSSFTVAYLLKLFIAVFVKESDNFKGQYKSHIKKRALFPMIILSLSILFVAINPNFLINIMNDTLHTFKLESHGSFRFEFYSIENIKSSMITILIGCSIYVLFIRRHLIKKENDKNVYINPALDWVSLEDDIYKPLCIFIYKVSSIGFSVIDRAVVNSVKYIASSITEFAGFEIKNKVNGDDKVYKLSDISKNIGVNMNSITYSVFIIGVILVITTLILIML</sequence>
<feature type="transmembrane region" description="Helical" evidence="8">
    <location>
        <begin position="374"/>
        <end position="393"/>
    </location>
</feature>
<dbReference type="InterPro" id="IPR001750">
    <property type="entry name" value="ND/Mrp_TM"/>
</dbReference>
<dbReference type="GO" id="GO:0016491">
    <property type="term" value="F:oxidoreductase activity"/>
    <property type="evidence" value="ECO:0007669"/>
    <property type="project" value="UniProtKB-KW"/>
</dbReference>
<evidence type="ECO:0000256" key="2">
    <source>
        <dbReference type="ARBA" id="ARBA00022475"/>
    </source>
</evidence>
<keyword evidence="11" id="KW-1185">Reference proteome</keyword>
<dbReference type="EMBL" id="FRAE01000026">
    <property type="protein sequence ID" value="SHK00303.1"/>
    <property type="molecule type" value="Genomic_DNA"/>
</dbReference>
<dbReference type="PANTHER" id="PTHR42682">
    <property type="entry name" value="HYDROGENASE-4 COMPONENT F"/>
    <property type="match status" value="1"/>
</dbReference>
<protein>
    <submittedName>
        <fullName evidence="10">Formate hydrogenlyase subunit 3/Multisubunit Na+/H+ antiporter, MnhD subunit</fullName>
    </submittedName>
</protein>
<keyword evidence="2" id="KW-1003">Cell membrane</keyword>
<feature type="transmembrane region" description="Helical" evidence="8">
    <location>
        <begin position="132"/>
        <end position="149"/>
    </location>
</feature>
<feature type="transmembrane region" description="Helical" evidence="8">
    <location>
        <begin position="413"/>
        <end position="440"/>
    </location>
</feature>
<evidence type="ECO:0000313" key="10">
    <source>
        <dbReference type="EMBL" id="SHK00303.1"/>
    </source>
</evidence>